<protein>
    <submittedName>
        <fullName evidence="13">Heme A synthase, cytochrome oxidase biogenesis protein Cox15-CtaA</fullName>
    </submittedName>
</protein>
<comment type="pathway">
    <text evidence="11">Porphyrin-containing compound metabolism.</text>
</comment>
<keyword evidence="6" id="KW-0560">Oxidoreductase</keyword>
<feature type="transmembrane region" description="Helical" evidence="12">
    <location>
        <begin position="243"/>
        <end position="264"/>
    </location>
</feature>
<dbReference type="GO" id="GO:0006784">
    <property type="term" value="P:heme A biosynthetic process"/>
    <property type="evidence" value="ECO:0007669"/>
    <property type="project" value="InterPro"/>
</dbReference>
<keyword evidence="2" id="KW-1003">Cell membrane</keyword>
<dbReference type="OrthoDB" id="1447144at2"/>
<dbReference type="PANTHER" id="PTHR35457">
    <property type="entry name" value="HEME A SYNTHASE"/>
    <property type="match status" value="1"/>
</dbReference>
<evidence type="ECO:0000256" key="3">
    <source>
        <dbReference type="ARBA" id="ARBA00022692"/>
    </source>
</evidence>
<keyword evidence="10" id="KW-1015">Disulfide bond</keyword>
<dbReference type="PANTHER" id="PTHR35457:SF1">
    <property type="entry name" value="HEME A SYNTHASE"/>
    <property type="match status" value="1"/>
</dbReference>
<feature type="transmembrane region" description="Helical" evidence="12">
    <location>
        <begin position="276"/>
        <end position="298"/>
    </location>
</feature>
<dbReference type="AlphaFoldDB" id="A0A0S2K5L5"/>
<evidence type="ECO:0000256" key="6">
    <source>
        <dbReference type="ARBA" id="ARBA00023002"/>
    </source>
</evidence>
<feature type="transmembrane region" description="Helical" evidence="12">
    <location>
        <begin position="5"/>
        <end position="25"/>
    </location>
</feature>
<sequence length="333" mass="37211">MNKKYIYLTVISTFVTFCVVALGAYTRLSNAGLGCPDWPGCYGFLTVPNSADELQAAANAFPGSTVEPFKAWIEMIHRYFATSLGLLVIALLYFALRKRVEKVPKELTIALFVLILLQGKLGMLTVTMNLQPFIVMGHLLGGFTILALLSMHCFYLFTPEKRFLVSSPKIPAKLSEVSLIVLVLQIALGGWVAANYAAPHCVGLPICENIHLFSVESLFHLPIGELNYEYGVLPFETRLSIHMIHRVWAIITVLTLGYWAWYVLTNSKEKLLKNTASLLIVGLILQLFLGALIVHLQFPILITLFHNLMAACLLIISLFMWFLLTFKSIEEAV</sequence>
<keyword evidence="4" id="KW-0479">Metal-binding</keyword>
<evidence type="ECO:0000256" key="4">
    <source>
        <dbReference type="ARBA" id="ARBA00022723"/>
    </source>
</evidence>
<keyword evidence="7" id="KW-0408">Iron</keyword>
<dbReference type="GO" id="GO:0046872">
    <property type="term" value="F:metal ion binding"/>
    <property type="evidence" value="ECO:0007669"/>
    <property type="project" value="UniProtKB-KW"/>
</dbReference>
<evidence type="ECO:0000256" key="12">
    <source>
        <dbReference type="SAM" id="Phobius"/>
    </source>
</evidence>
<keyword evidence="5 12" id="KW-1133">Transmembrane helix</keyword>
<keyword evidence="8" id="KW-0350">Heme biosynthesis</keyword>
<evidence type="ECO:0000256" key="5">
    <source>
        <dbReference type="ARBA" id="ARBA00022989"/>
    </source>
</evidence>
<dbReference type="Pfam" id="PF02628">
    <property type="entry name" value="COX15-CtaA"/>
    <property type="match status" value="1"/>
</dbReference>
<dbReference type="GO" id="GO:0016020">
    <property type="term" value="C:membrane"/>
    <property type="evidence" value="ECO:0007669"/>
    <property type="project" value="UniProtKB-SubCell"/>
</dbReference>
<dbReference type="PATRIC" id="fig|161398.10.peg.3106"/>
<evidence type="ECO:0000256" key="2">
    <source>
        <dbReference type="ARBA" id="ARBA00022475"/>
    </source>
</evidence>
<dbReference type="Proteomes" id="UP000061457">
    <property type="component" value="Chromosome I"/>
</dbReference>
<feature type="transmembrane region" description="Helical" evidence="12">
    <location>
        <begin position="108"/>
        <end position="127"/>
    </location>
</feature>
<dbReference type="RefSeq" id="WP_058031184.1">
    <property type="nucleotide sequence ID" value="NZ_CP013187.1"/>
</dbReference>
<dbReference type="KEGG" id="pphe:PP2015_3048"/>
<gene>
    <name evidence="13" type="ORF">PP2015_3048</name>
</gene>
<dbReference type="EMBL" id="CP013187">
    <property type="protein sequence ID" value="ALO43529.1"/>
    <property type="molecule type" value="Genomic_DNA"/>
</dbReference>
<reference evidence="13 14" key="1">
    <citation type="submission" date="2015-11" db="EMBL/GenBank/DDBJ databases">
        <authorList>
            <person name="Zhang Y."/>
            <person name="Guo Z."/>
        </authorList>
    </citation>
    <scope>NUCLEOTIDE SEQUENCE [LARGE SCALE GENOMIC DNA]</scope>
    <source>
        <strain evidence="13 14">KCTC 12086</strain>
    </source>
</reference>
<evidence type="ECO:0000313" key="14">
    <source>
        <dbReference type="Proteomes" id="UP000061457"/>
    </source>
</evidence>
<organism evidence="13 14">
    <name type="scientific">Pseudoalteromonas phenolica</name>
    <dbReference type="NCBI Taxonomy" id="161398"/>
    <lineage>
        <taxon>Bacteria</taxon>
        <taxon>Pseudomonadati</taxon>
        <taxon>Pseudomonadota</taxon>
        <taxon>Gammaproteobacteria</taxon>
        <taxon>Alteromonadales</taxon>
        <taxon>Pseudoalteromonadaceae</taxon>
        <taxon>Pseudoalteromonas</taxon>
    </lineage>
</organism>
<keyword evidence="3 12" id="KW-0812">Transmembrane</keyword>
<comment type="subcellular location">
    <subcellularLocation>
        <location evidence="1">Membrane</location>
        <topology evidence="1">Multi-pass membrane protein</topology>
    </subcellularLocation>
</comment>
<feature type="transmembrane region" description="Helical" evidence="12">
    <location>
        <begin position="177"/>
        <end position="194"/>
    </location>
</feature>
<keyword evidence="9 12" id="KW-0472">Membrane</keyword>
<dbReference type="InterPro" id="IPR003780">
    <property type="entry name" value="COX15/CtaA_fam"/>
</dbReference>
<keyword evidence="14" id="KW-1185">Reference proteome</keyword>
<name>A0A0S2K5L5_9GAMM</name>
<feature type="transmembrane region" description="Helical" evidence="12">
    <location>
        <begin position="133"/>
        <end position="157"/>
    </location>
</feature>
<dbReference type="InterPro" id="IPR050450">
    <property type="entry name" value="COX15/CtaA_HemeA_synthase"/>
</dbReference>
<evidence type="ECO:0000313" key="13">
    <source>
        <dbReference type="EMBL" id="ALO43529.1"/>
    </source>
</evidence>
<dbReference type="GO" id="GO:0016491">
    <property type="term" value="F:oxidoreductase activity"/>
    <property type="evidence" value="ECO:0007669"/>
    <property type="project" value="UniProtKB-KW"/>
</dbReference>
<accession>A0A0S2K5L5</accession>
<feature type="transmembrane region" description="Helical" evidence="12">
    <location>
        <begin position="304"/>
        <end position="324"/>
    </location>
</feature>
<evidence type="ECO:0000256" key="10">
    <source>
        <dbReference type="ARBA" id="ARBA00023157"/>
    </source>
</evidence>
<feature type="transmembrane region" description="Helical" evidence="12">
    <location>
        <begin position="76"/>
        <end position="96"/>
    </location>
</feature>
<proteinExistence type="predicted"/>
<evidence type="ECO:0000256" key="1">
    <source>
        <dbReference type="ARBA" id="ARBA00004141"/>
    </source>
</evidence>
<evidence type="ECO:0000256" key="7">
    <source>
        <dbReference type="ARBA" id="ARBA00023004"/>
    </source>
</evidence>
<dbReference type="STRING" id="161398.PP2015_3048"/>
<evidence type="ECO:0000256" key="8">
    <source>
        <dbReference type="ARBA" id="ARBA00023133"/>
    </source>
</evidence>
<evidence type="ECO:0000256" key="11">
    <source>
        <dbReference type="ARBA" id="ARBA00023444"/>
    </source>
</evidence>
<evidence type="ECO:0000256" key="9">
    <source>
        <dbReference type="ARBA" id="ARBA00023136"/>
    </source>
</evidence>